<protein>
    <submittedName>
        <fullName evidence="1">Uncharacterized protein</fullName>
    </submittedName>
</protein>
<proteinExistence type="predicted"/>
<dbReference type="AlphaFoldDB" id="A0A0B6XWC8"/>
<gene>
    <name evidence="1" type="primary">ORF3735</name>
</gene>
<accession>A0A0B6XWC8</accession>
<sequence length="70" mass="7456">RGSPGNRYLPKSLAKFVEIKEEAANTVLKNGNTEVGCVRSKGTDTIAHTSNCDTMHSISGLHPAITRGSM</sequence>
<dbReference type="EMBL" id="HACG01001492">
    <property type="protein sequence ID" value="CEK48357.1"/>
    <property type="molecule type" value="Transcribed_RNA"/>
</dbReference>
<evidence type="ECO:0000313" key="1">
    <source>
        <dbReference type="EMBL" id="CEK48357.1"/>
    </source>
</evidence>
<name>A0A0B6XWC8_9EUPU</name>
<feature type="non-terminal residue" evidence="1">
    <location>
        <position position="70"/>
    </location>
</feature>
<reference evidence="1" key="1">
    <citation type="submission" date="2014-12" db="EMBL/GenBank/DDBJ databases">
        <title>Insight into the proteome of Arion vulgaris.</title>
        <authorList>
            <person name="Aradska J."/>
            <person name="Bulat T."/>
            <person name="Smidak R."/>
            <person name="Sarate P."/>
            <person name="Gangsoo J."/>
            <person name="Sialana F."/>
            <person name="Bilban M."/>
            <person name="Lubec G."/>
        </authorList>
    </citation>
    <scope>NUCLEOTIDE SEQUENCE</scope>
    <source>
        <tissue evidence="1">Skin</tissue>
    </source>
</reference>
<feature type="non-terminal residue" evidence="1">
    <location>
        <position position="1"/>
    </location>
</feature>
<organism evidence="1">
    <name type="scientific">Arion vulgaris</name>
    <dbReference type="NCBI Taxonomy" id="1028688"/>
    <lineage>
        <taxon>Eukaryota</taxon>
        <taxon>Metazoa</taxon>
        <taxon>Spiralia</taxon>
        <taxon>Lophotrochozoa</taxon>
        <taxon>Mollusca</taxon>
        <taxon>Gastropoda</taxon>
        <taxon>Heterobranchia</taxon>
        <taxon>Euthyneura</taxon>
        <taxon>Panpulmonata</taxon>
        <taxon>Eupulmonata</taxon>
        <taxon>Stylommatophora</taxon>
        <taxon>Helicina</taxon>
        <taxon>Arionoidea</taxon>
        <taxon>Arionidae</taxon>
        <taxon>Arion</taxon>
    </lineage>
</organism>